<organism evidence="3 4">
    <name type="scientific">Edaphosphingomonas haloaromaticamans</name>
    <dbReference type="NCBI Taxonomy" id="653954"/>
    <lineage>
        <taxon>Bacteria</taxon>
        <taxon>Pseudomonadati</taxon>
        <taxon>Pseudomonadota</taxon>
        <taxon>Alphaproteobacteria</taxon>
        <taxon>Sphingomonadales</taxon>
        <taxon>Rhizorhabdaceae</taxon>
        <taxon>Edaphosphingomonas</taxon>
    </lineage>
</organism>
<dbReference type="CDD" id="cd00118">
    <property type="entry name" value="LysM"/>
    <property type="match status" value="1"/>
</dbReference>
<dbReference type="InterPro" id="IPR018392">
    <property type="entry name" value="LysM"/>
</dbReference>
<dbReference type="InterPro" id="IPR006860">
    <property type="entry name" value="FecR"/>
</dbReference>
<evidence type="ECO:0000313" key="4">
    <source>
        <dbReference type="Proteomes" id="UP000179467"/>
    </source>
</evidence>
<comment type="caution">
    <text evidence="3">The sequence shown here is derived from an EMBL/GenBank/DDBJ whole genome shotgun (WGS) entry which is preliminary data.</text>
</comment>
<dbReference type="SMART" id="SM00257">
    <property type="entry name" value="LysM"/>
    <property type="match status" value="1"/>
</dbReference>
<dbReference type="Gene3D" id="2.60.40.10">
    <property type="entry name" value="Immunoglobulins"/>
    <property type="match status" value="2"/>
</dbReference>
<evidence type="ECO:0000256" key="1">
    <source>
        <dbReference type="SAM" id="SignalP"/>
    </source>
</evidence>
<keyword evidence="1" id="KW-0732">Signal</keyword>
<dbReference type="PANTHER" id="PTHR38731:SF1">
    <property type="entry name" value="FECR PROTEIN DOMAIN-CONTAINING PROTEIN"/>
    <property type="match status" value="1"/>
</dbReference>
<sequence>MNALRRAIGPAALLWPAAMLWSPTAQAAPPSSPSAPAQAATASYVAVKGDNLYVIAERYLTRQRDFAVVQRLNRIADPYRIPIGRTIRIPVALLREELVSASVRAFSGPVTIAVAGRPVKITPGLPVNEGAEIETGADAFLSLRLADGSTVAIPSQSRVRIERLRRTALTGTVTRSFEIRRGRADAVVAPMKDPGSSFHISTPVAVSAVRGTAFRVAYDADGARAATEVTEGTVGFSAPGNPAATLVGAGFGAITEADGISAPIALLPAPALADPGRVQNEGDLTFRIVPQADAAAYRIALARDAGFLDIVREKESATPDAILPPVADGTYFVRIAAIDGHGLAGLAETYAFERRLNMVRTAMTEKRAGRDRYYQFGWQVLGEGAHRFRFQLGQCEGDAPPLVDEIGLDSQSVTLRNLPAGTYCWRVMSLRIGDGKAAGDWSAMERFHIASAR</sequence>
<dbReference type="RefSeq" id="WP_070934372.1">
    <property type="nucleotide sequence ID" value="NZ_MIPT01000001.1"/>
</dbReference>
<dbReference type="PROSITE" id="PS51782">
    <property type="entry name" value="LYSM"/>
    <property type="match status" value="1"/>
</dbReference>
<accession>A0A1S1HGY8</accession>
<reference evidence="3 4" key="1">
    <citation type="submission" date="2016-09" db="EMBL/GenBank/DDBJ databases">
        <title>Metabolic pathway, cell adaptation mechanisms and a novel monoxygenase revealed through proteogenomic-transcription analysis of a Sphingomonas haloaromaticamans strain degrading the fungicide ortho-phenylphenol.</title>
        <authorList>
            <person name="Perruchon C."/>
            <person name="Papadopoulou E.S."/>
            <person name="Rousidou C."/>
            <person name="Vasileiadis S."/>
            <person name="Tanou G."/>
            <person name="Amoutzias G."/>
            <person name="Molassiotis A."/>
            <person name="Karpouzas D.G."/>
        </authorList>
    </citation>
    <scope>NUCLEOTIDE SEQUENCE [LARGE SCALE GENOMIC DNA]</scope>
    <source>
        <strain evidence="3 4">P3</strain>
    </source>
</reference>
<evidence type="ECO:0000313" key="3">
    <source>
        <dbReference type="EMBL" id="OHT21102.1"/>
    </source>
</evidence>
<feature type="chain" id="PRO_5010203767" evidence="1">
    <location>
        <begin position="28"/>
        <end position="453"/>
    </location>
</feature>
<dbReference type="Gene3D" id="3.10.350.10">
    <property type="entry name" value="LysM domain"/>
    <property type="match status" value="1"/>
</dbReference>
<dbReference type="PIRSF" id="PIRSF029644">
    <property type="entry name" value="UCP029644"/>
    <property type="match status" value="1"/>
</dbReference>
<name>A0A1S1HGY8_9SPHN</name>
<proteinExistence type="predicted"/>
<dbReference type="Pfam" id="PF04773">
    <property type="entry name" value="FecR"/>
    <property type="match status" value="1"/>
</dbReference>
<dbReference type="InterPro" id="IPR013783">
    <property type="entry name" value="Ig-like_fold"/>
</dbReference>
<dbReference type="Gene3D" id="2.60.120.1440">
    <property type="match status" value="1"/>
</dbReference>
<dbReference type="PANTHER" id="PTHR38731">
    <property type="entry name" value="LIPL45-RELATED LIPOPROTEIN-RELATED"/>
    <property type="match status" value="1"/>
</dbReference>
<dbReference type="Proteomes" id="UP000179467">
    <property type="component" value="Unassembled WGS sequence"/>
</dbReference>
<protein>
    <submittedName>
        <fullName evidence="3">FecR protein</fullName>
    </submittedName>
</protein>
<dbReference type="OrthoDB" id="9813091at2"/>
<gene>
    <name evidence="3" type="ORF">BHE75_03107</name>
</gene>
<dbReference type="InterPro" id="IPR036779">
    <property type="entry name" value="LysM_dom_sf"/>
</dbReference>
<feature type="domain" description="LysM" evidence="2">
    <location>
        <begin position="42"/>
        <end position="89"/>
    </location>
</feature>
<dbReference type="AlphaFoldDB" id="A0A1S1HGY8"/>
<dbReference type="EMBL" id="MIPT01000001">
    <property type="protein sequence ID" value="OHT21102.1"/>
    <property type="molecule type" value="Genomic_DNA"/>
</dbReference>
<dbReference type="Pfam" id="PF01476">
    <property type="entry name" value="LysM"/>
    <property type="match status" value="1"/>
</dbReference>
<feature type="signal peptide" evidence="1">
    <location>
        <begin position="1"/>
        <end position="27"/>
    </location>
</feature>
<evidence type="ECO:0000259" key="2">
    <source>
        <dbReference type="PROSITE" id="PS51782"/>
    </source>
</evidence>
<keyword evidence="4" id="KW-1185">Reference proteome</keyword>
<dbReference type="InterPro" id="IPR016930">
    <property type="entry name" value="UCP029644"/>
</dbReference>